<evidence type="ECO:0000313" key="1">
    <source>
        <dbReference type="EMBL" id="MPC40626.1"/>
    </source>
</evidence>
<keyword evidence="2" id="KW-1185">Reference proteome</keyword>
<dbReference type="EMBL" id="VSRR010004757">
    <property type="protein sequence ID" value="MPC40626.1"/>
    <property type="molecule type" value="Genomic_DNA"/>
</dbReference>
<protein>
    <submittedName>
        <fullName evidence="1">Uncharacterized protein</fullName>
    </submittedName>
</protein>
<comment type="caution">
    <text evidence="1">The sequence shown here is derived from an EMBL/GenBank/DDBJ whole genome shotgun (WGS) entry which is preliminary data.</text>
</comment>
<evidence type="ECO:0000313" key="2">
    <source>
        <dbReference type="Proteomes" id="UP000324222"/>
    </source>
</evidence>
<gene>
    <name evidence="1" type="ORF">E2C01_034189</name>
</gene>
<name>A0A5B7F5H7_PORTR</name>
<proteinExistence type="predicted"/>
<accession>A0A5B7F5H7</accession>
<reference evidence="1 2" key="1">
    <citation type="submission" date="2019-05" db="EMBL/GenBank/DDBJ databases">
        <title>Another draft genome of Portunus trituberculatus and its Hox gene families provides insights of decapod evolution.</title>
        <authorList>
            <person name="Jeong J.-H."/>
            <person name="Song I."/>
            <person name="Kim S."/>
            <person name="Choi T."/>
            <person name="Kim D."/>
            <person name="Ryu S."/>
            <person name="Kim W."/>
        </authorList>
    </citation>
    <scope>NUCLEOTIDE SEQUENCE [LARGE SCALE GENOMIC DNA]</scope>
    <source>
        <tissue evidence="1">Muscle</tissue>
    </source>
</reference>
<dbReference type="Proteomes" id="UP000324222">
    <property type="component" value="Unassembled WGS sequence"/>
</dbReference>
<sequence>MWSFPRSHTDAGKGRWRAARHPLALQLVAKGREWIRDVCKGLIQHRARQSPLLRTSGTVTAPLYLTLVPWN</sequence>
<dbReference type="AlphaFoldDB" id="A0A5B7F5H7"/>
<organism evidence="1 2">
    <name type="scientific">Portunus trituberculatus</name>
    <name type="common">Swimming crab</name>
    <name type="synonym">Neptunus trituberculatus</name>
    <dbReference type="NCBI Taxonomy" id="210409"/>
    <lineage>
        <taxon>Eukaryota</taxon>
        <taxon>Metazoa</taxon>
        <taxon>Ecdysozoa</taxon>
        <taxon>Arthropoda</taxon>
        <taxon>Crustacea</taxon>
        <taxon>Multicrustacea</taxon>
        <taxon>Malacostraca</taxon>
        <taxon>Eumalacostraca</taxon>
        <taxon>Eucarida</taxon>
        <taxon>Decapoda</taxon>
        <taxon>Pleocyemata</taxon>
        <taxon>Brachyura</taxon>
        <taxon>Eubrachyura</taxon>
        <taxon>Portunoidea</taxon>
        <taxon>Portunidae</taxon>
        <taxon>Portuninae</taxon>
        <taxon>Portunus</taxon>
    </lineage>
</organism>